<evidence type="ECO:0000256" key="2">
    <source>
        <dbReference type="ARBA" id="ARBA00039852"/>
    </source>
</evidence>
<dbReference type="InterPro" id="IPR051276">
    <property type="entry name" value="Saccharopine_DH-like_oxidrdct"/>
</dbReference>
<reference evidence="6" key="1">
    <citation type="submission" date="2025-08" db="UniProtKB">
        <authorList>
            <consortium name="RefSeq"/>
        </authorList>
    </citation>
    <scope>IDENTIFICATION</scope>
    <source>
        <tissue evidence="6">Sperm</tissue>
    </source>
</reference>
<protein>
    <recommendedName>
        <fullName evidence="2">Saccharopine dehydrogenase-like oxidoreductase</fullName>
    </recommendedName>
</protein>
<dbReference type="FunFam" id="3.40.50.720:FF:000178">
    <property type="entry name" value="Saccharopine dehydrogenase-like oxidoreductase"/>
    <property type="match status" value="1"/>
</dbReference>
<dbReference type="KEGG" id="pmrn:116953052"/>
<dbReference type="GO" id="GO:0005739">
    <property type="term" value="C:mitochondrion"/>
    <property type="evidence" value="ECO:0007669"/>
    <property type="project" value="TreeGrafter"/>
</dbReference>
<sequence>MADGLRSPRYDLVVFGATGFTGQYVVEEVGRVAAKRDGDFTWAVAGRNGEKLKDLLERVCVTIGQPHAKNSVGLLICDVGDEESLATMCQNAKVVLNCVGPYRFYGEPVVKACVENGCSCVDLCGEPQFLEEMQLKYSKAAEENSVYIVGSCGFDSIPADLGVLYTRHQFPGTLSGVESYLVIETGPQGGAGHYATWQSAIYGFADQDKLRKLRKQMNQQPLPVVGRKLPKRGAVFYSKDSSRWAFPFPGSDASVVRRSQRYLHEELGESPVQYAAYATVPGFSSLLLTIVAGFFFGVLAKFRLGRSLLEKYPRLFSLGVFSHEGPTEAQMKGTSFNMTLFAQGYSQGRDPQSEKPDVRMTTRVSGPEPGYVSTSMLLVQAGVTILKEHKALPKRGGVYTPAAAFGRTSLVERLCECGVAFSVVEEAGDKKSA</sequence>
<feature type="transmembrane region" description="Helical" evidence="3">
    <location>
        <begin position="274"/>
        <end position="299"/>
    </location>
</feature>
<keyword evidence="3" id="KW-0812">Transmembrane</keyword>
<accession>A0AAJ7U522</accession>
<dbReference type="Gene3D" id="3.40.50.720">
    <property type="entry name" value="NAD(P)-binding Rossmann-like Domain"/>
    <property type="match status" value="1"/>
</dbReference>
<proteinExistence type="inferred from homology"/>
<feature type="domain" description="Saccharopine dehydrogenase NADP binding" evidence="4">
    <location>
        <begin position="13"/>
        <end position="149"/>
    </location>
</feature>
<dbReference type="RefSeq" id="XP_032828795.1">
    <property type="nucleotide sequence ID" value="XM_032972904.1"/>
</dbReference>
<dbReference type="GO" id="GO:0005886">
    <property type="term" value="C:plasma membrane"/>
    <property type="evidence" value="ECO:0007669"/>
    <property type="project" value="TreeGrafter"/>
</dbReference>
<evidence type="ECO:0000259" key="4">
    <source>
        <dbReference type="Pfam" id="PF03435"/>
    </source>
</evidence>
<organism evidence="5 6">
    <name type="scientific">Petromyzon marinus</name>
    <name type="common">Sea lamprey</name>
    <dbReference type="NCBI Taxonomy" id="7757"/>
    <lineage>
        <taxon>Eukaryota</taxon>
        <taxon>Metazoa</taxon>
        <taxon>Chordata</taxon>
        <taxon>Craniata</taxon>
        <taxon>Vertebrata</taxon>
        <taxon>Cyclostomata</taxon>
        <taxon>Hyperoartia</taxon>
        <taxon>Petromyzontiformes</taxon>
        <taxon>Petromyzontidae</taxon>
        <taxon>Petromyzon</taxon>
    </lineage>
</organism>
<dbReference type="SUPFAM" id="SSF51735">
    <property type="entry name" value="NAD(P)-binding Rossmann-fold domains"/>
    <property type="match status" value="1"/>
</dbReference>
<keyword evidence="3" id="KW-1133">Transmembrane helix</keyword>
<dbReference type="InterPro" id="IPR005097">
    <property type="entry name" value="Sacchrp_dh_NADP-bd"/>
</dbReference>
<dbReference type="PANTHER" id="PTHR12286:SF5">
    <property type="entry name" value="SACCHAROPINE DEHYDROGENASE-LIKE OXIDOREDUCTASE"/>
    <property type="match status" value="1"/>
</dbReference>
<evidence type="ECO:0000313" key="6">
    <source>
        <dbReference type="RefSeq" id="XP_032828795.1"/>
    </source>
</evidence>
<dbReference type="AlphaFoldDB" id="A0AAJ7U522"/>
<evidence type="ECO:0000256" key="3">
    <source>
        <dbReference type="SAM" id="Phobius"/>
    </source>
</evidence>
<keyword evidence="5" id="KW-1185">Reference proteome</keyword>
<evidence type="ECO:0000256" key="1">
    <source>
        <dbReference type="ARBA" id="ARBA00038048"/>
    </source>
</evidence>
<dbReference type="GO" id="GO:0005811">
    <property type="term" value="C:lipid droplet"/>
    <property type="evidence" value="ECO:0007669"/>
    <property type="project" value="TreeGrafter"/>
</dbReference>
<dbReference type="GO" id="GO:0009247">
    <property type="term" value="P:glycolipid biosynthetic process"/>
    <property type="evidence" value="ECO:0007669"/>
    <property type="project" value="TreeGrafter"/>
</dbReference>
<comment type="similarity">
    <text evidence="1">Belongs to the saccharopine dehydrogenase family.</text>
</comment>
<dbReference type="PANTHER" id="PTHR12286">
    <property type="entry name" value="SACCHAROPINE DEHYDROGENASE-LIKE OXIDOREDUCTASE"/>
    <property type="match status" value="1"/>
</dbReference>
<keyword evidence="3" id="KW-0472">Membrane</keyword>
<name>A0AAJ7U522_PETMA</name>
<dbReference type="InterPro" id="IPR036291">
    <property type="entry name" value="NAD(P)-bd_dom_sf"/>
</dbReference>
<dbReference type="Pfam" id="PF03435">
    <property type="entry name" value="Sacchrp_dh_NADP"/>
    <property type="match status" value="1"/>
</dbReference>
<gene>
    <name evidence="6" type="primary">SCCPDH</name>
</gene>
<dbReference type="CTD" id="51097"/>
<dbReference type="Proteomes" id="UP001318040">
    <property type="component" value="Chromosome 49"/>
</dbReference>
<evidence type="ECO:0000313" key="5">
    <source>
        <dbReference type="Proteomes" id="UP001318040"/>
    </source>
</evidence>